<dbReference type="SUPFAM" id="SSF49265">
    <property type="entry name" value="Fibronectin type III"/>
    <property type="match status" value="1"/>
</dbReference>
<dbReference type="AlphaFoldDB" id="A0A4P9Y4K8"/>
<gene>
    <name evidence="3" type="ORF">BJ684DRAFT_1985</name>
</gene>
<proteinExistence type="predicted"/>
<dbReference type="InterPro" id="IPR052827">
    <property type="entry name" value="CHS_Export/Cell_Fusion_Reg"/>
</dbReference>
<evidence type="ECO:0000259" key="1">
    <source>
        <dbReference type="PROSITE" id="PS50172"/>
    </source>
</evidence>
<dbReference type="GO" id="GO:0005802">
    <property type="term" value="C:trans-Golgi network"/>
    <property type="evidence" value="ECO:0007669"/>
    <property type="project" value="TreeGrafter"/>
</dbReference>
<dbReference type="InterPro" id="IPR003961">
    <property type="entry name" value="FN3_dom"/>
</dbReference>
<dbReference type="Gene3D" id="6.20.120.50">
    <property type="match status" value="1"/>
</dbReference>
<dbReference type="SMART" id="SM00060">
    <property type="entry name" value="FN3"/>
    <property type="match status" value="1"/>
</dbReference>
<evidence type="ECO:0000313" key="4">
    <source>
        <dbReference type="Proteomes" id="UP000267251"/>
    </source>
</evidence>
<dbReference type="GO" id="GO:0034044">
    <property type="term" value="C:exomer complex"/>
    <property type="evidence" value="ECO:0007669"/>
    <property type="project" value="TreeGrafter"/>
</dbReference>
<dbReference type="InterPro" id="IPR031673">
    <property type="entry name" value="Chs5_N"/>
</dbReference>
<sequence length="254" mass="27976">TVGKLDAGMAILLTDDNRLVEFPSLLLPAGIAPGHIVAISVMRDPSAERSRHFTFRALQDKILAEFGQSPPANPDLSVRGVTQTSVTLSWAPFDMASADLHRIEVYRDGQRCEIASPPLEQGWVKVTGLEVDKEYELEVRIITTAGTYPSEVLKVRTHALENLSGISVVFGAFERGEQEDAVSSVKAIIERIHGRIVEEVGPDATHVIARVPEGDVYNEANRWNIPVVRPEWIIACEQKGKIQPVGSYYVRVSP</sequence>
<dbReference type="InterPro" id="IPR031669">
    <property type="entry name" value="Fn3_2"/>
</dbReference>
<organism evidence="3 4">
    <name type="scientific">Piptocephalis cylindrospora</name>
    <dbReference type="NCBI Taxonomy" id="1907219"/>
    <lineage>
        <taxon>Eukaryota</taxon>
        <taxon>Fungi</taxon>
        <taxon>Fungi incertae sedis</taxon>
        <taxon>Zoopagomycota</taxon>
        <taxon>Zoopagomycotina</taxon>
        <taxon>Zoopagomycetes</taxon>
        <taxon>Zoopagales</taxon>
        <taxon>Piptocephalidaceae</taxon>
        <taxon>Piptocephalis</taxon>
    </lineage>
</organism>
<feature type="non-terminal residue" evidence="3">
    <location>
        <position position="1"/>
    </location>
</feature>
<dbReference type="InterPro" id="IPR013783">
    <property type="entry name" value="Ig-like_fold"/>
</dbReference>
<dbReference type="GO" id="GO:0006893">
    <property type="term" value="P:Golgi to plasma membrane transport"/>
    <property type="evidence" value="ECO:0007669"/>
    <property type="project" value="TreeGrafter"/>
</dbReference>
<dbReference type="SMART" id="SM00292">
    <property type="entry name" value="BRCT"/>
    <property type="match status" value="1"/>
</dbReference>
<keyword evidence="4" id="KW-1185">Reference proteome</keyword>
<dbReference type="PROSITE" id="PS50853">
    <property type="entry name" value="FN3"/>
    <property type="match status" value="1"/>
</dbReference>
<feature type="domain" description="BRCT" evidence="1">
    <location>
        <begin position="158"/>
        <end position="250"/>
    </location>
</feature>
<dbReference type="PANTHER" id="PTHR47351">
    <property type="entry name" value="CHITIN BIOSYNTHESIS PROTEIN CHS5"/>
    <property type="match status" value="1"/>
</dbReference>
<feature type="domain" description="Fibronectin type-III" evidence="2">
    <location>
        <begin position="70"/>
        <end position="160"/>
    </location>
</feature>
<dbReference type="CDD" id="cd00063">
    <property type="entry name" value="FN3"/>
    <property type="match status" value="1"/>
</dbReference>
<dbReference type="PROSITE" id="PS50172">
    <property type="entry name" value="BRCT"/>
    <property type="match status" value="1"/>
</dbReference>
<dbReference type="GO" id="GO:0000747">
    <property type="term" value="P:conjugation with cellular fusion"/>
    <property type="evidence" value="ECO:0007669"/>
    <property type="project" value="TreeGrafter"/>
</dbReference>
<dbReference type="InterPro" id="IPR036420">
    <property type="entry name" value="BRCT_dom_sf"/>
</dbReference>
<dbReference type="OrthoDB" id="245697at2759"/>
<dbReference type="Gene3D" id="2.60.40.10">
    <property type="entry name" value="Immunoglobulins"/>
    <property type="match status" value="1"/>
</dbReference>
<dbReference type="InterPro" id="IPR001357">
    <property type="entry name" value="BRCT_dom"/>
</dbReference>
<dbReference type="GO" id="GO:0046983">
    <property type="term" value="F:protein dimerization activity"/>
    <property type="evidence" value="ECO:0007669"/>
    <property type="project" value="InterPro"/>
</dbReference>
<evidence type="ECO:0000259" key="2">
    <source>
        <dbReference type="PROSITE" id="PS50853"/>
    </source>
</evidence>
<accession>A0A4P9Y4K8</accession>
<dbReference type="InterPro" id="IPR036116">
    <property type="entry name" value="FN3_sf"/>
</dbReference>
<dbReference type="Pfam" id="PF00533">
    <property type="entry name" value="BRCT"/>
    <property type="match status" value="1"/>
</dbReference>
<evidence type="ECO:0008006" key="5">
    <source>
        <dbReference type="Google" id="ProtNLM"/>
    </source>
</evidence>
<dbReference type="Pfam" id="PF16893">
    <property type="entry name" value="fn3_2"/>
    <property type="match status" value="1"/>
</dbReference>
<dbReference type="EMBL" id="KZ987921">
    <property type="protein sequence ID" value="RKP13908.1"/>
    <property type="molecule type" value="Genomic_DNA"/>
</dbReference>
<evidence type="ECO:0000313" key="3">
    <source>
        <dbReference type="EMBL" id="RKP13908.1"/>
    </source>
</evidence>
<reference evidence="4" key="1">
    <citation type="journal article" date="2018" name="Nat. Microbiol.">
        <title>Leveraging single-cell genomics to expand the fungal tree of life.</title>
        <authorList>
            <person name="Ahrendt S.R."/>
            <person name="Quandt C.A."/>
            <person name="Ciobanu D."/>
            <person name="Clum A."/>
            <person name="Salamov A."/>
            <person name="Andreopoulos B."/>
            <person name="Cheng J.F."/>
            <person name="Woyke T."/>
            <person name="Pelin A."/>
            <person name="Henrissat B."/>
            <person name="Reynolds N.K."/>
            <person name="Benny G.L."/>
            <person name="Smith M.E."/>
            <person name="James T.Y."/>
            <person name="Grigoriev I.V."/>
        </authorList>
    </citation>
    <scope>NUCLEOTIDE SEQUENCE [LARGE SCALE GENOMIC DNA]</scope>
</reference>
<name>A0A4P9Y4K8_9FUNG</name>
<feature type="non-terminal residue" evidence="3">
    <location>
        <position position="254"/>
    </location>
</feature>
<dbReference type="Pfam" id="PF16892">
    <property type="entry name" value="CHS5_N"/>
    <property type="match status" value="1"/>
</dbReference>
<dbReference type="Proteomes" id="UP000267251">
    <property type="component" value="Unassembled WGS sequence"/>
</dbReference>
<dbReference type="SUPFAM" id="SSF52113">
    <property type="entry name" value="BRCT domain"/>
    <property type="match status" value="1"/>
</dbReference>
<protein>
    <recommendedName>
        <fullName evidence="5">BRCT domain-containing protein</fullName>
    </recommendedName>
</protein>
<dbReference type="PANTHER" id="PTHR47351:SF1">
    <property type="entry name" value="CHITIN BIOSYNTHESIS PROTEIN CHS5"/>
    <property type="match status" value="1"/>
</dbReference>
<dbReference type="Gene3D" id="3.40.50.10190">
    <property type="entry name" value="BRCT domain"/>
    <property type="match status" value="1"/>
</dbReference>